<feature type="region of interest" description="Disordered" evidence="2">
    <location>
        <begin position="229"/>
        <end position="254"/>
    </location>
</feature>
<dbReference type="AlphaFoldDB" id="A0A6H5GV60"/>
<dbReference type="PROSITE" id="PS50158">
    <property type="entry name" value="ZF_CCHC"/>
    <property type="match status" value="1"/>
</dbReference>
<proteinExistence type="predicted"/>
<feature type="domain" description="CCHC-type" evidence="3">
    <location>
        <begin position="269"/>
        <end position="285"/>
    </location>
</feature>
<gene>
    <name evidence="4" type="ORF">NTEN_LOCUS13581</name>
</gene>
<feature type="compositionally biased region" description="Polar residues" evidence="2">
    <location>
        <begin position="311"/>
        <end position="327"/>
    </location>
</feature>
<reference evidence="4 5" key="1">
    <citation type="submission" date="2020-02" db="EMBL/GenBank/DDBJ databases">
        <authorList>
            <person name="Ferguson B K."/>
        </authorList>
    </citation>
    <scope>NUCLEOTIDE SEQUENCE [LARGE SCALE GENOMIC DNA]</scope>
</reference>
<evidence type="ECO:0000256" key="2">
    <source>
        <dbReference type="SAM" id="MobiDB-lite"/>
    </source>
</evidence>
<dbReference type="GO" id="GO:0003676">
    <property type="term" value="F:nucleic acid binding"/>
    <property type="evidence" value="ECO:0007669"/>
    <property type="project" value="InterPro"/>
</dbReference>
<dbReference type="CDD" id="cd09272">
    <property type="entry name" value="RNase_HI_RT_Ty1"/>
    <property type="match status" value="1"/>
</dbReference>
<feature type="compositionally biased region" description="Basic and acidic residues" evidence="2">
    <location>
        <begin position="282"/>
        <end position="293"/>
    </location>
</feature>
<dbReference type="GO" id="GO:0008270">
    <property type="term" value="F:zinc ion binding"/>
    <property type="evidence" value="ECO:0007669"/>
    <property type="project" value="UniProtKB-KW"/>
</dbReference>
<keyword evidence="1" id="KW-0862">Zinc</keyword>
<protein>
    <recommendedName>
        <fullName evidence="3">CCHC-type domain-containing protein</fullName>
    </recommendedName>
</protein>
<feature type="compositionally biased region" description="Basic and acidic residues" evidence="2">
    <location>
        <begin position="229"/>
        <end position="238"/>
    </location>
</feature>
<keyword evidence="5" id="KW-1185">Reference proteome</keyword>
<evidence type="ECO:0000259" key="3">
    <source>
        <dbReference type="PROSITE" id="PS50158"/>
    </source>
</evidence>
<dbReference type="Pfam" id="PF14223">
    <property type="entry name" value="Retrotran_gag_2"/>
    <property type="match status" value="1"/>
</dbReference>
<dbReference type="PANTHER" id="PTHR47481:SF29">
    <property type="entry name" value="RETROTRANSPOSON GAG DOMAIN-CONTAINING PROTEIN"/>
    <property type="match status" value="1"/>
</dbReference>
<dbReference type="EMBL" id="CADCXU010020398">
    <property type="protein sequence ID" value="CAB0008335.1"/>
    <property type="molecule type" value="Genomic_DNA"/>
</dbReference>
<sequence length="699" mass="79883">CLYRRFLLFAESRSSEKMLATLVTSGCGHWVIGSRSFGGLELLKSQTDEPRITIPVLPTLANIQYRDTTVVLEIPRPGDVSMSGGDYMPLCACLAGIRVWAKNIIIQCLHDRVLHGVQDKETAKEIMDTLEKTYSRSGLSEQIALKEKLSNLKFRNGSLSTYFEEFDCVVTNLINAGAEIQEKELVTILLSGMPRSYNSVTASLDILFSDEDKIDIHFVKNKLLLEESRQRKQGHRDNVALSPSAFMGHSRGRGKLPSYRGNANNFLYRCHKCRSFGHKRTECPEENNEERAKFHQNGSQPQPNYRYPSKYGSSTSCIRRSGPSTSHVETEEREEEISFACDAQDSLDHPGESVEPPPSVEFLVDSGASDHLISDDTYLTEIEELRTPIVIRVAKQGQSLLATKKEKCEEIFCEPCVKENRRLEEKEKESTPGKGTPSGTRQRKPPNWLKDFDISAHFAYSAADWISDVPKTRKEIHGREDEHLWEAAIQEELESMEKHKTWTRVEKPKNGENYKRTKHVEIKYHFIREKIKNNSVILKYIPTNDQRADTLTKALDAWWPSSTDRTASPPSQSDNYTPTMLRTIPYTARSNGIAERDYYSTSIYCVNMEWTGRSAKKNIQVRMSVRLLRDDPARADISTRALSVGRSSNHIIAYNLINDKHFNGWMPSSWERVHRTEEKPRREEIENCICKKVYEREGG</sequence>
<dbReference type="PANTHER" id="PTHR47481">
    <property type="match status" value="1"/>
</dbReference>
<dbReference type="Proteomes" id="UP000479000">
    <property type="component" value="Unassembled WGS sequence"/>
</dbReference>
<accession>A0A6H5GV60</accession>
<feature type="region of interest" description="Disordered" evidence="2">
    <location>
        <begin position="282"/>
        <end position="337"/>
    </location>
</feature>
<keyword evidence="1" id="KW-0479">Metal-binding</keyword>
<organism evidence="4 5">
    <name type="scientific">Nesidiocoris tenuis</name>
    <dbReference type="NCBI Taxonomy" id="355587"/>
    <lineage>
        <taxon>Eukaryota</taxon>
        <taxon>Metazoa</taxon>
        <taxon>Ecdysozoa</taxon>
        <taxon>Arthropoda</taxon>
        <taxon>Hexapoda</taxon>
        <taxon>Insecta</taxon>
        <taxon>Pterygota</taxon>
        <taxon>Neoptera</taxon>
        <taxon>Paraneoptera</taxon>
        <taxon>Hemiptera</taxon>
        <taxon>Heteroptera</taxon>
        <taxon>Panheteroptera</taxon>
        <taxon>Cimicomorpha</taxon>
        <taxon>Miridae</taxon>
        <taxon>Dicyphina</taxon>
        <taxon>Nesidiocoris</taxon>
    </lineage>
</organism>
<keyword evidence="1" id="KW-0863">Zinc-finger</keyword>
<name>A0A6H5GV60_9HEMI</name>
<evidence type="ECO:0000313" key="4">
    <source>
        <dbReference type="EMBL" id="CAB0008335.1"/>
    </source>
</evidence>
<feature type="non-terminal residue" evidence="4">
    <location>
        <position position="1"/>
    </location>
</feature>
<evidence type="ECO:0000313" key="5">
    <source>
        <dbReference type="Proteomes" id="UP000479000"/>
    </source>
</evidence>
<dbReference type="OrthoDB" id="6629433at2759"/>
<evidence type="ECO:0000256" key="1">
    <source>
        <dbReference type="PROSITE-ProRule" id="PRU00047"/>
    </source>
</evidence>
<feature type="compositionally biased region" description="Basic and acidic residues" evidence="2">
    <location>
        <begin position="422"/>
        <end position="431"/>
    </location>
</feature>
<dbReference type="InterPro" id="IPR001878">
    <property type="entry name" value="Znf_CCHC"/>
</dbReference>
<feature type="region of interest" description="Disordered" evidence="2">
    <location>
        <begin position="422"/>
        <end position="447"/>
    </location>
</feature>